<evidence type="ECO:0000256" key="1">
    <source>
        <dbReference type="SAM" id="MobiDB-lite"/>
    </source>
</evidence>
<reference evidence="2" key="2">
    <citation type="submission" date="2023-06" db="EMBL/GenBank/DDBJ databases">
        <authorList>
            <consortium name="Lawrence Berkeley National Laboratory"/>
            <person name="Mondo S.J."/>
            <person name="Hensen N."/>
            <person name="Bonometti L."/>
            <person name="Westerberg I."/>
            <person name="Brannstrom I.O."/>
            <person name="Guillou S."/>
            <person name="Cros-Aarteil S."/>
            <person name="Calhoun S."/>
            <person name="Haridas S."/>
            <person name="Kuo A."/>
            <person name="Pangilinan J."/>
            <person name="Riley R."/>
            <person name="Labutti K."/>
            <person name="Andreopoulos B."/>
            <person name="Lipzen A."/>
            <person name="Chen C."/>
            <person name="Yanf M."/>
            <person name="Daum C."/>
            <person name="Ng V."/>
            <person name="Clum A."/>
            <person name="Steindorff A."/>
            <person name="Ohm R."/>
            <person name="Martin F."/>
            <person name="Silar P."/>
            <person name="Natvig D."/>
            <person name="Lalanne C."/>
            <person name="Gautier V."/>
            <person name="Ament-Velasquez S.L."/>
            <person name="Kruys A."/>
            <person name="Hutchinson M.I."/>
            <person name="Powell A.J."/>
            <person name="Barry K."/>
            <person name="Miller A.N."/>
            <person name="Grigoriev I.V."/>
            <person name="Debuchy R."/>
            <person name="Gladieux P."/>
            <person name="Thoren M.H."/>
            <person name="Johannesson H."/>
        </authorList>
    </citation>
    <scope>NUCLEOTIDE SEQUENCE</scope>
    <source>
        <strain evidence="2">CBS 626.80</strain>
    </source>
</reference>
<feature type="compositionally biased region" description="Polar residues" evidence="1">
    <location>
        <begin position="10"/>
        <end position="19"/>
    </location>
</feature>
<keyword evidence="3" id="KW-1185">Reference proteome</keyword>
<dbReference type="EMBL" id="MU859213">
    <property type="protein sequence ID" value="KAK3949471.1"/>
    <property type="molecule type" value="Genomic_DNA"/>
</dbReference>
<comment type="caution">
    <text evidence="2">The sequence shown here is derived from an EMBL/GenBank/DDBJ whole genome shotgun (WGS) entry which is preliminary data.</text>
</comment>
<feature type="region of interest" description="Disordered" evidence="1">
    <location>
        <begin position="1"/>
        <end position="51"/>
    </location>
</feature>
<evidence type="ECO:0000313" key="2">
    <source>
        <dbReference type="EMBL" id="KAK3949471.1"/>
    </source>
</evidence>
<dbReference type="Proteomes" id="UP001303222">
    <property type="component" value="Unassembled WGS sequence"/>
</dbReference>
<evidence type="ECO:0000313" key="3">
    <source>
        <dbReference type="Proteomes" id="UP001303222"/>
    </source>
</evidence>
<organism evidence="2 3">
    <name type="scientific">Pseudoneurospora amorphoporcata</name>
    <dbReference type="NCBI Taxonomy" id="241081"/>
    <lineage>
        <taxon>Eukaryota</taxon>
        <taxon>Fungi</taxon>
        <taxon>Dikarya</taxon>
        <taxon>Ascomycota</taxon>
        <taxon>Pezizomycotina</taxon>
        <taxon>Sordariomycetes</taxon>
        <taxon>Sordariomycetidae</taxon>
        <taxon>Sordariales</taxon>
        <taxon>Sordariaceae</taxon>
        <taxon>Pseudoneurospora</taxon>
    </lineage>
</organism>
<name>A0AAN6NP58_9PEZI</name>
<accession>A0AAN6NP58</accession>
<gene>
    <name evidence="2" type="ORF">QBC32DRAFT_36029</name>
</gene>
<protein>
    <submittedName>
        <fullName evidence="2">Uncharacterized protein</fullName>
    </submittedName>
</protein>
<dbReference type="AlphaFoldDB" id="A0AAN6NP58"/>
<proteinExistence type="predicted"/>
<sequence>MLPPDWNPQDGENSQQQFSQEDDHPQLASSSTPLPIRTAARHPVSSSRSTIRFGPVNLNHIQGTQNLHQPTGAQPTINPVLLQNYQHPTANVHESNGATTSPQNFAHNFRNGHSTNPSLHPMFNQYSGMSSNSFQPGFAQAHAHGPMQGPATSTQLGNQLGMSYPDYGSWGTHTTGMNPALGLGGVGQFNLAFASLETGLFPPGQPFMNIEPAMVNGGGSRRPRRGSASPGERWTDEVIQRLWALKEQKMSHKDIVKTLKTEFPFLEDLNENIVSKRLATLRDGVADPIKLEKLTDRVIPSTLGIVVSEFLQFAEELGYERLDGEREDFESGMREWFKAMARKLILRRKIAQGLAMGPA</sequence>
<reference evidence="2" key="1">
    <citation type="journal article" date="2023" name="Mol. Phylogenet. Evol.">
        <title>Genome-scale phylogeny and comparative genomics of the fungal order Sordariales.</title>
        <authorList>
            <person name="Hensen N."/>
            <person name="Bonometti L."/>
            <person name="Westerberg I."/>
            <person name="Brannstrom I.O."/>
            <person name="Guillou S."/>
            <person name="Cros-Aarteil S."/>
            <person name="Calhoun S."/>
            <person name="Haridas S."/>
            <person name="Kuo A."/>
            <person name="Mondo S."/>
            <person name="Pangilinan J."/>
            <person name="Riley R."/>
            <person name="LaButti K."/>
            <person name="Andreopoulos B."/>
            <person name="Lipzen A."/>
            <person name="Chen C."/>
            <person name="Yan M."/>
            <person name="Daum C."/>
            <person name="Ng V."/>
            <person name="Clum A."/>
            <person name="Steindorff A."/>
            <person name="Ohm R.A."/>
            <person name="Martin F."/>
            <person name="Silar P."/>
            <person name="Natvig D.O."/>
            <person name="Lalanne C."/>
            <person name="Gautier V."/>
            <person name="Ament-Velasquez S.L."/>
            <person name="Kruys A."/>
            <person name="Hutchinson M.I."/>
            <person name="Powell A.J."/>
            <person name="Barry K."/>
            <person name="Miller A.N."/>
            <person name="Grigoriev I.V."/>
            <person name="Debuchy R."/>
            <person name="Gladieux P."/>
            <person name="Hiltunen Thoren M."/>
            <person name="Johannesson H."/>
        </authorList>
    </citation>
    <scope>NUCLEOTIDE SEQUENCE</scope>
    <source>
        <strain evidence="2">CBS 626.80</strain>
    </source>
</reference>